<evidence type="ECO:0000313" key="2">
    <source>
        <dbReference type="Proteomes" id="UP000178797"/>
    </source>
</evidence>
<gene>
    <name evidence="1" type="ORF">A2W05_04320</name>
</gene>
<organism evidence="1 2">
    <name type="scientific">Candidatus Schekmanbacteria bacterium RBG_16_38_10</name>
    <dbReference type="NCBI Taxonomy" id="1817879"/>
    <lineage>
        <taxon>Bacteria</taxon>
        <taxon>Candidatus Schekmaniibacteriota</taxon>
    </lineage>
</organism>
<evidence type="ECO:0000313" key="1">
    <source>
        <dbReference type="EMBL" id="OGL43867.1"/>
    </source>
</evidence>
<proteinExistence type="predicted"/>
<reference evidence="1 2" key="1">
    <citation type="journal article" date="2016" name="Nat. Commun.">
        <title>Thousands of microbial genomes shed light on interconnected biogeochemical processes in an aquifer system.</title>
        <authorList>
            <person name="Anantharaman K."/>
            <person name="Brown C.T."/>
            <person name="Hug L.A."/>
            <person name="Sharon I."/>
            <person name="Castelle C.J."/>
            <person name="Probst A.J."/>
            <person name="Thomas B.C."/>
            <person name="Singh A."/>
            <person name="Wilkins M.J."/>
            <person name="Karaoz U."/>
            <person name="Brodie E.L."/>
            <person name="Williams K.H."/>
            <person name="Hubbard S.S."/>
            <person name="Banfield J.F."/>
        </authorList>
    </citation>
    <scope>NUCLEOTIDE SEQUENCE [LARGE SCALE GENOMIC DNA]</scope>
</reference>
<dbReference type="Proteomes" id="UP000178797">
    <property type="component" value="Unassembled WGS sequence"/>
</dbReference>
<protein>
    <submittedName>
        <fullName evidence="1">Uncharacterized protein</fullName>
    </submittedName>
</protein>
<comment type="caution">
    <text evidence="1">The sequence shown here is derived from an EMBL/GenBank/DDBJ whole genome shotgun (WGS) entry which is preliminary data.</text>
</comment>
<dbReference type="AlphaFoldDB" id="A0A1F7RSK0"/>
<name>A0A1F7RSK0_9BACT</name>
<dbReference type="EMBL" id="MGDE01000206">
    <property type="protein sequence ID" value="OGL43867.1"/>
    <property type="molecule type" value="Genomic_DNA"/>
</dbReference>
<sequence length="75" mass="8766">MATISKQEKDELLRLAASSSLRKDMEYLAAHRHNPVIVDGKIDLDRLIEFLTQFNEFINHEPKPFKPMIDKVMKL</sequence>
<accession>A0A1F7RSK0</accession>